<dbReference type="Proteomes" id="UP000317942">
    <property type="component" value="Unassembled WGS sequence"/>
</dbReference>
<gene>
    <name evidence="3" type="ORF">FK267_01075</name>
</gene>
<dbReference type="EMBL" id="VICC01000001">
    <property type="protein sequence ID" value="TQD63216.1"/>
    <property type="molecule type" value="Genomic_DNA"/>
</dbReference>
<dbReference type="RefSeq" id="WP_141405878.1">
    <property type="nucleotide sequence ID" value="NZ_CP066060.1"/>
</dbReference>
<evidence type="ECO:0000256" key="2">
    <source>
        <dbReference type="SAM" id="SignalP"/>
    </source>
</evidence>
<sequence length="192" mass="20511">MIIKKSTALHAVGSAALALALLTPAAAANSDGSDQLTLLDDNVETPSINENPQPSSTATLPDETPDKEVPAKAVEKLSPAKCTGRTHYPHKSADQVSVSVHAEMNCAYSVERVETVTSIYRDRWYGQEYLISGSSSKNYSSTSGSATPHKNCVGEGTHSYRAYSMHASLEAGTIYKARTASWDIPGVSRFTC</sequence>
<proteinExistence type="predicted"/>
<keyword evidence="2" id="KW-0732">Signal</keyword>
<name>A0A508BL21_9ACTO</name>
<comment type="caution">
    <text evidence="3">The sequence shown here is derived from an EMBL/GenBank/DDBJ whole genome shotgun (WGS) entry which is preliminary data.</text>
</comment>
<evidence type="ECO:0008006" key="5">
    <source>
        <dbReference type="Google" id="ProtNLM"/>
    </source>
</evidence>
<dbReference type="OrthoDB" id="4310677at2"/>
<evidence type="ECO:0000256" key="1">
    <source>
        <dbReference type="SAM" id="MobiDB-lite"/>
    </source>
</evidence>
<dbReference type="AlphaFoldDB" id="A0A508BL21"/>
<feature type="region of interest" description="Disordered" evidence="1">
    <location>
        <begin position="44"/>
        <end position="68"/>
    </location>
</feature>
<evidence type="ECO:0000313" key="3">
    <source>
        <dbReference type="EMBL" id="TQD63216.1"/>
    </source>
</evidence>
<reference evidence="3 4" key="1">
    <citation type="submission" date="2019-06" db="EMBL/GenBank/DDBJ databases">
        <title>Draft genome sequence of Actinomyces oris CCUG 34288T.</title>
        <authorList>
            <person name="Salva-Serra F."/>
            <person name="Cardew S."/>
            <person name="Moore E."/>
        </authorList>
    </citation>
    <scope>NUCLEOTIDE SEQUENCE [LARGE SCALE GENOMIC DNA]</scope>
    <source>
        <strain evidence="3 4">CCUG 34288</strain>
    </source>
</reference>
<feature type="signal peptide" evidence="2">
    <location>
        <begin position="1"/>
        <end position="28"/>
    </location>
</feature>
<feature type="chain" id="PRO_5039342348" description="Secreted protein" evidence="2">
    <location>
        <begin position="29"/>
        <end position="192"/>
    </location>
</feature>
<dbReference type="GeneID" id="64213863"/>
<feature type="compositionally biased region" description="Polar residues" evidence="1">
    <location>
        <begin position="44"/>
        <end position="59"/>
    </location>
</feature>
<accession>A0A508BL21</accession>
<organism evidence="3 4">
    <name type="scientific">Actinomyces oris</name>
    <dbReference type="NCBI Taxonomy" id="544580"/>
    <lineage>
        <taxon>Bacteria</taxon>
        <taxon>Bacillati</taxon>
        <taxon>Actinomycetota</taxon>
        <taxon>Actinomycetes</taxon>
        <taxon>Actinomycetales</taxon>
        <taxon>Actinomycetaceae</taxon>
        <taxon>Actinomyces</taxon>
    </lineage>
</organism>
<evidence type="ECO:0000313" key="4">
    <source>
        <dbReference type="Proteomes" id="UP000317942"/>
    </source>
</evidence>
<protein>
    <recommendedName>
        <fullName evidence="5">Secreted protein</fullName>
    </recommendedName>
</protein>